<sequence length="735" mass="79056">MEASEIAKFARNFSVMVRVQGPDPKGLKMRRDAFHLHRSGKTTISASGLLLRSSSLSHIPRVIEHILNIHQFSGAVVVTVASVVQPFLIAEHRYKLTQPHAGYVLEFSPRLIHDACIDVLVEGNKTDNGHQEPDATPEWVPAKLLALVDVPAASDALLSLVGGQSIFEALWSLAPFSSPHTSELDGSERKGRNDESREGVALEESNSPILLAKSITRIAFLGIPISDNKDGLCINISQHQNRGDLIIVMGSPFGVLSPMHFYNSISVGSLANCCPSGSDHRSLLVADIRCLPGMEGGPVFDRHASLAGILTKPLRQKGSNAEIQFAVTWNAIASIDTKNLLGTQSIHVGVIGRTKYNNDVASLDESCDHGSPKYLIRRPVIFSRSTSSLEKAISSVVLIAVGEGSWASGIVLNKSGLILTNAHTLEPWRFGRTSQLGMLEKASSHAELEASLGQQENSAEKETGTHPLVRLGSSTSGHGKPFSGFGYQSSRRISIRLDFMEQKKWYSAQAVYVSKGPLDIALLQLESVPPQLSPIQPQLVCPAKGSIVYVIGHSLLGPRSNVSSSVSSGVVSNIVMIPGPIHTFGSCKAEARKISLPVMLQTTAAVHPGASGGAVISSNGHMIGLVTSNARHGGGTIIPHLNFSIPCAALEPVFKFSDTQDASMLEILDKPNELLSSVWALVPTNSRKQQPDLESKNYREGKGSRFSQFLAEQNAEIASLKELNNFKKLSIPSKI</sequence>
<dbReference type="OrthoDB" id="17845at2759"/>
<dbReference type="InterPro" id="IPR039245">
    <property type="entry name" value="TYSND1/DEG15"/>
</dbReference>
<keyword evidence="3" id="KW-1185">Reference proteome</keyword>
<dbReference type="PANTHER" id="PTHR21004:SF0">
    <property type="entry name" value="PEROXISOMAL LEADER PEPTIDE-PROCESSING PROTEASE"/>
    <property type="match status" value="1"/>
</dbReference>
<evidence type="ECO:0000313" key="3">
    <source>
        <dbReference type="Proteomes" id="UP000829196"/>
    </source>
</evidence>
<dbReference type="PANTHER" id="PTHR21004">
    <property type="entry name" value="SERINE PROTEASE-RELATED"/>
    <property type="match status" value="1"/>
</dbReference>
<dbReference type="InterPro" id="IPR009003">
    <property type="entry name" value="Peptidase_S1_PA"/>
</dbReference>
<evidence type="ECO:0000313" key="2">
    <source>
        <dbReference type="EMBL" id="KAI0489366.1"/>
    </source>
</evidence>
<dbReference type="EMBL" id="JAGYWB010000019">
    <property type="protein sequence ID" value="KAI0489366.1"/>
    <property type="molecule type" value="Genomic_DNA"/>
</dbReference>
<dbReference type="GO" id="GO:0016485">
    <property type="term" value="P:protein processing"/>
    <property type="evidence" value="ECO:0007669"/>
    <property type="project" value="InterPro"/>
</dbReference>
<dbReference type="GO" id="GO:0004252">
    <property type="term" value="F:serine-type endopeptidase activity"/>
    <property type="evidence" value="ECO:0007669"/>
    <property type="project" value="InterPro"/>
</dbReference>
<name>A0A8T3A4W1_DENNO</name>
<dbReference type="Gene3D" id="2.40.10.10">
    <property type="entry name" value="Trypsin-like serine proteases"/>
    <property type="match status" value="3"/>
</dbReference>
<gene>
    <name evidence="2" type="ORF">KFK09_029208</name>
</gene>
<comment type="caution">
    <text evidence="2">The sequence shown here is derived from an EMBL/GenBank/DDBJ whole genome shotgun (WGS) entry which is preliminary data.</text>
</comment>
<dbReference type="AlphaFoldDB" id="A0A8T3A4W1"/>
<dbReference type="Pfam" id="PF13365">
    <property type="entry name" value="Trypsin_2"/>
    <property type="match status" value="1"/>
</dbReference>
<accession>A0A8T3A4W1</accession>
<protein>
    <recommendedName>
        <fullName evidence="4">Glyoxysomal processing protease, glyoxysomal</fullName>
    </recommendedName>
</protein>
<feature type="region of interest" description="Disordered" evidence="1">
    <location>
        <begin position="447"/>
        <end position="482"/>
    </location>
</feature>
<evidence type="ECO:0008006" key="4">
    <source>
        <dbReference type="Google" id="ProtNLM"/>
    </source>
</evidence>
<dbReference type="GO" id="GO:0005777">
    <property type="term" value="C:peroxisome"/>
    <property type="evidence" value="ECO:0007669"/>
    <property type="project" value="InterPro"/>
</dbReference>
<evidence type="ECO:0000256" key="1">
    <source>
        <dbReference type="SAM" id="MobiDB-lite"/>
    </source>
</evidence>
<organism evidence="2 3">
    <name type="scientific">Dendrobium nobile</name>
    <name type="common">Orchid</name>
    <dbReference type="NCBI Taxonomy" id="94219"/>
    <lineage>
        <taxon>Eukaryota</taxon>
        <taxon>Viridiplantae</taxon>
        <taxon>Streptophyta</taxon>
        <taxon>Embryophyta</taxon>
        <taxon>Tracheophyta</taxon>
        <taxon>Spermatophyta</taxon>
        <taxon>Magnoliopsida</taxon>
        <taxon>Liliopsida</taxon>
        <taxon>Asparagales</taxon>
        <taxon>Orchidaceae</taxon>
        <taxon>Epidendroideae</taxon>
        <taxon>Malaxideae</taxon>
        <taxon>Dendrobiinae</taxon>
        <taxon>Dendrobium</taxon>
    </lineage>
</organism>
<dbReference type="Proteomes" id="UP000829196">
    <property type="component" value="Unassembled WGS sequence"/>
</dbReference>
<dbReference type="FunFam" id="2.40.10.10:FF:000096">
    <property type="entry name" value="Glyoxysomal processing protease glyoxysomal"/>
    <property type="match status" value="1"/>
</dbReference>
<feature type="region of interest" description="Disordered" evidence="1">
    <location>
        <begin position="178"/>
        <end position="201"/>
    </location>
</feature>
<proteinExistence type="predicted"/>
<dbReference type="SUPFAM" id="SSF50494">
    <property type="entry name" value="Trypsin-like serine proteases"/>
    <property type="match status" value="2"/>
</dbReference>
<dbReference type="InterPro" id="IPR043504">
    <property type="entry name" value="Peptidase_S1_PA_chymotrypsin"/>
</dbReference>
<feature type="compositionally biased region" description="Basic and acidic residues" evidence="1">
    <location>
        <begin position="182"/>
        <end position="200"/>
    </location>
</feature>
<reference evidence="2" key="1">
    <citation type="journal article" date="2022" name="Front. Genet.">
        <title>Chromosome-Scale Assembly of the Dendrobium nobile Genome Provides Insights Into the Molecular Mechanism of the Biosynthesis of the Medicinal Active Ingredient of Dendrobium.</title>
        <authorList>
            <person name="Xu Q."/>
            <person name="Niu S.-C."/>
            <person name="Li K.-L."/>
            <person name="Zheng P.-J."/>
            <person name="Zhang X.-J."/>
            <person name="Jia Y."/>
            <person name="Liu Y."/>
            <person name="Niu Y.-X."/>
            <person name="Yu L.-H."/>
            <person name="Chen D.-F."/>
            <person name="Zhang G.-Q."/>
        </authorList>
    </citation>
    <scope>NUCLEOTIDE SEQUENCE</scope>
    <source>
        <tissue evidence="2">Leaf</tissue>
    </source>
</reference>